<dbReference type="AlphaFoldDB" id="A0A9P8AZ21"/>
<accession>A0A9P8AZ21</accession>
<feature type="non-terminal residue" evidence="1">
    <location>
        <position position="1"/>
    </location>
</feature>
<proteinExistence type="predicted"/>
<reference evidence="1" key="1">
    <citation type="submission" date="2020-11" db="EMBL/GenBank/DDBJ databases">
        <title>Adaptations for nitrogen fixation in a non-lichenized fungal sporocarp promotes dispersal by wood-feeding termites.</title>
        <authorList>
            <consortium name="DOE Joint Genome Institute"/>
            <person name="Koch R.A."/>
            <person name="Yoon G."/>
            <person name="Arayal U."/>
            <person name="Lail K."/>
            <person name="Amirebrahimi M."/>
            <person name="Labutti K."/>
            <person name="Lipzen A."/>
            <person name="Riley R."/>
            <person name="Barry K."/>
            <person name="Henrissat B."/>
            <person name="Grigoriev I.V."/>
            <person name="Herr J.R."/>
            <person name="Aime M.C."/>
        </authorList>
    </citation>
    <scope>NUCLEOTIDE SEQUENCE</scope>
    <source>
        <strain evidence="1">MCA 3950</strain>
    </source>
</reference>
<comment type="caution">
    <text evidence="1">The sequence shown here is derived from an EMBL/GenBank/DDBJ whole genome shotgun (WGS) entry which is preliminary data.</text>
</comment>
<name>A0A9P8AZ21_9AGAR</name>
<keyword evidence="2" id="KW-1185">Reference proteome</keyword>
<protein>
    <submittedName>
        <fullName evidence="1">Uncharacterized protein</fullName>
    </submittedName>
</protein>
<dbReference type="RefSeq" id="XP_043046743.1">
    <property type="nucleotide sequence ID" value="XM_043182626.1"/>
</dbReference>
<dbReference type="OrthoDB" id="3249498at2759"/>
<evidence type="ECO:0000313" key="2">
    <source>
        <dbReference type="Proteomes" id="UP000812287"/>
    </source>
</evidence>
<organism evidence="1 2">
    <name type="scientific">Guyanagaster necrorhizus</name>
    <dbReference type="NCBI Taxonomy" id="856835"/>
    <lineage>
        <taxon>Eukaryota</taxon>
        <taxon>Fungi</taxon>
        <taxon>Dikarya</taxon>
        <taxon>Basidiomycota</taxon>
        <taxon>Agaricomycotina</taxon>
        <taxon>Agaricomycetes</taxon>
        <taxon>Agaricomycetidae</taxon>
        <taxon>Agaricales</taxon>
        <taxon>Marasmiineae</taxon>
        <taxon>Physalacriaceae</taxon>
        <taxon>Guyanagaster</taxon>
    </lineage>
</organism>
<sequence>QYLGRYLNWVLNILPWGHPALSSLYRKMAGKTHSFTKIFINAAVREDLS</sequence>
<dbReference type="EMBL" id="MU250523">
    <property type="protein sequence ID" value="KAG7453243.1"/>
    <property type="molecule type" value="Genomic_DNA"/>
</dbReference>
<dbReference type="Proteomes" id="UP000812287">
    <property type="component" value="Unassembled WGS sequence"/>
</dbReference>
<evidence type="ECO:0000313" key="1">
    <source>
        <dbReference type="EMBL" id="KAG7453243.1"/>
    </source>
</evidence>
<dbReference type="GeneID" id="66104923"/>
<gene>
    <name evidence="1" type="ORF">BT62DRAFT_880346</name>
</gene>